<dbReference type="RefSeq" id="WP_093782176.1">
    <property type="nucleotide sequence ID" value="NZ_FNIE01000001.1"/>
</dbReference>
<dbReference type="EMBL" id="FNIE01000001">
    <property type="protein sequence ID" value="SDM65192.1"/>
    <property type="molecule type" value="Genomic_DNA"/>
</dbReference>
<dbReference type="PANTHER" id="PTHR42951">
    <property type="entry name" value="METALLO-BETA-LACTAMASE DOMAIN-CONTAINING"/>
    <property type="match status" value="1"/>
</dbReference>
<dbReference type="Gene3D" id="3.60.15.10">
    <property type="entry name" value="Ribonuclease Z/Hydroxyacylglutathione hydrolase-like"/>
    <property type="match status" value="1"/>
</dbReference>
<gene>
    <name evidence="2" type="ORF">SAMN05216259_10158</name>
</gene>
<evidence type="ECO:0000259" key="1">
    <source>
        <dbReference type="SMART" id="SM00849"/>
    </source>
</evidence>
<reference evidence="2 3" key="1">
    <citation type="submission" date="2016-10" db="EMBL/GenBank/DDBJ databases">
        <authorList>
            <person name="de Groot N.N."/>
        </authorList>
    </citation>
    <scope>NUCLEOTIDE SEQUENCE [LARGE SCALE GENOMIC DNA]</scope>
    <source>
        <strain evidence="2 3">CGMCC 4.2022</strain>
    </source>
</reference>
<dbReference type="InterPro" id="IPR050855">
    <property type="entry name" value="NDM-1-like"/>
</dbReference>
<sequence length="283" mass="29519">MSTLSHDVHVSAMTPVAPAALKLPDGTAGSWSPLAHTLVHGPTEAALVDPPITRAQADALGDWIEGFGKRLSFIYVTHGHGDHWLGTQPLVERFPGVTVLATPSTIEAIRAAAPEGAATGLWPAAFPGQVAGAPLDLEAVPRDGFEVDGHALLPVEAGHSDMDGTSVLHVPSIGLVAAGDVVYANVHQYLGEAGGGGLDAWRRALDTVAALDPRHVVAGHREPAWPDSPADIATTRGYLDSAEEVLASATSARAYFDAMVARYPDRVNPLTVWMSAVRLLPAA</sequence>
<keyword evidence="3" id="KW-1185">Reference proteome</keyword>
<dbReference type="CDD" id="cd07739">
    <property type="entry name" value="metallo-hydrolase-like_MBL-fold"/>
    <property type="match status" value="1"/>
</dbReference>
<dbReference type="InterPro" id="IPR036866">
    <property type="entry name" value="RibonucZ/Hydroxyglut_hydro"/>
</dbReference>
<accession>A0A1G9UYY5</accession>
<dbReference type="SUPFAM" id="SSF56281">
    <property type="entry name" value="Metallo-hydrolase/oxidoreductase"/>
    <property type="match status" value="1"/>
</dbReference>
<name>A0A1G9UYY5_9ACTN</name>
<proteinExistence type="predicted"/>
<protein>
    <submittedName>
        <fullName evidence="2">Glyoxylase, beta-lactamase superfamily II</fullName>
    </submittedName>
</protein>
<dbReference type="Proteomes" id="UP000199341">
    <property type="component" value="Unassembled WGS sequence"/>
</dbReference>
<organism evidence="2 3">
    <name type="scientific">Actinacidiphila guanduensis</name>
    <dbReference type="NCBI Taxonomy" id="310781"/>
    <lineage>
        <taxon>Bacteria</taxon>
        <taxon>Bacillati</taxon>
        <taxon>Actinomycetota</taxon>
        <taxon>Actinomycetes</taxon>
        <taxon>Kitasatosporales</taxon>
        <taxon>Streptomycetaceae</taxon>
        <taxon>Actinacidiphila</taxon>
    </lineage>
</organism>
<dbReference type="STRING" id="310781.SAMN05216259_10158"/>
<dbReference type="SMART" id="SM00849">
    <property type="entry name" value="Lactamase_B"/>
    <property type="match status" value="1"/>
</dbReference>
<dbReference type="InterPro" id="IPR001279">
    <property type="entry name" value="Metallo-B-lactamas"/>
</dbReference>
<feature type="domain" description="Metallo-beta-lactamase" evidence="1">
    <location>
        <begin position="33"/>
        <end position="220"/>
    </location>
</feature>
<dbReference type="PANTHER" id="PTHR42951:SF14">
    <property type="entry name" value="METALLO-BETA-LACTAMASE SUPERFAMILY PROTEIN"/>
    <property type="match status" value="1"/>
</dbReference>
<dbReference type="OrthoDB" id="2273115at2"/>
<dbReference type="Pfam" id="PF00753">
    <property type="entry name" value="Lactamase_B"/>
    <property type="match status" value="1"/>
</dbReference>
<evidence type="ECO:0000313" key="2">
    <source>
        <dbReference type="EMBL" id="SDM65192.1"/>
    </source>
</evidence>
<evidence type="ECO:0000313" key="3">
    <source>
        <dbReference type="Proteomes" id="UP000199341"/>
    </source>
</evidence>
<dbReference type="AlphaFoldDB" id="A0A1G9UYY5"/>